<dbReference type="PRINTS" id="PR00465">
    <property type="entry name" value="EP450IV"/>
</dbReference>
<dbReference type="EMBL" id="MU251464">
    <property type="protein sequence ID" value="KAG9234414.1"/>
    <property type="molecule type" value="Genomic_DNA"/>
</dbReference>
<keyword evidence="8 11" id="KW-0503">Monooxygenase</keyword>
<dbReference type="InterPro" id="IPR001128">
    <property type="entry name" value="Cyt_P450"/>
</dbReference>
<feature type="transmembrane region" description="Helical" evidence="12">
    <location>
        <begin position="24"/>
        <end position="42"/>
    </location>
</feature>
<evidence type="ECO:0000256" key="3">
    <source>
        <dbReference type="ARBA" id="ARBA00010617"/>
    </source>
</evidence>
<evidence type="ECO:0000313" key="14">
    <source>
        <dbReference type="Proteomes" id="UP000824998"/>
    </source>
</evidence>
<protein>
    <submittedName>
        <fullName evidence="13">14-alpha sterol demethylase Cyp51A</fullName>
    </submittedName>
</protein>
<dbReference type="GO" id="GO:0005506">
    <property type="term" value="F:iron ion binding"/>
    <property type="evidence" value="ECO:0007669"/>
    <property type="project" value="InterPro"/>
</dbReference>
<evidence type="ECO:0000256" key="7">
    <source>
        <dbReference type="ARBA" id="ARBA00023004"/>
    </source>
</evidence>
<keyword evidence="6 11" id="KW-0560">Oxidoreductase</keyword>
<feature type="binding site" description="axial binding residue" evidence="10">
    <location>
        <position position="465"/>
    </location>
    <ligand>
        <name>heme</name>
        <dbReference type="ChEBI" id="CHEBI:30413"/>
    </ligand>
    <ligandPart>
        <name>Fe</name>
        <dbReference type="ChEBI" id="CHEBI:18248"/>
    </ligandPart>
</feature>
<comment type="subcellular location">
    <subcellularLocation>
        <location evidence="2">Membrane</location>
    </subcellularLocation>
</comment>
<sequence>MESVWVVPLLPAVISNSALSVPRFPIYLSGLVVAFVILNVLWQQLPSQKSEPPLVFHWFPFIGNAFSYGTDPFNFYVECRRKHGDIFTFILFGKKMTVYLGVNGNDFILNGRLQDLNAEEIYSPLTTPVFGNDVVYDCPNSKLMEQKKFIKFGLTQTALESHVLLIEKEVIDYIKTSSSWKGRSGTVHIPSAMAEITIFTAARSLQGLEVRRKLTAEFAELYDDLDGGFRPINFLMPWAPLRQNRRRDAAREKMASIYMDLITARRQRYTQVEDEEPDMISNLMRCTYKDGNPIPDKEIANIMITLLMAGQHSSSSSGSWIMLRLASRPDISEELYQEQVRVSMHGSTFSPLQYSDIDKFPMLKNVLKETLRVHSSIHSLMRKVKNPMPVPGSDYVITPDKVLLASPIVTHLSEMYFSNPLVWDPHRWDDASEEEAASKADDGTSSISAGTRSPYLPFGVGRHRCVGEKFAYVNLCTIIATLVREFKFRTLDGTTKVPPTDYTSLFSRPGQPAEIRWEKRVVETVLSLESVSARYKVLLE</sequence>
<dbReference type="GO" id="GO:0008398">
    <property type="term" value="F:sterol 14-demethylase activity"/>
    <property type="evidence" value="ECO:0007669"/>
    <property type="project" value="UniProtKB-ARBA"/>
</dbReference>
<dbReference type="AlphaFoldDB" id="A0A9P7YIQ3"/>
<dbReference type="PRINTS" id="PR00385">
    <property type="entry name" value="P450"/>
</dbReference>
<name>A0A9P7YIQ3_9HELO</name>
<dbReference type="OrthoDB" id="1055148at2759"/>
<dbReference type="InterPro" id="IPR002403">
    <property type="entry name" value="Cyt_P450_E_grp-IV"/>
</dbReference>
<dbReference type="Gene3D" id="1.10.630.10">
    <property type="entry name" value="Cytochrome P450"/>
    <property type="match status" value="1"/>
</dbReference>
<evidence type="ECO:0000256" key="5">
    <source>
        <dbReference type="ARBA" id="ARBA00022723"/>
    </source>
</evidence>
<evidence type="ECO:0000256" key="12">
    <source>
        <dbReference type="SAM" id="Phobius"/>
    </source>
</evidence>
<dbReference type="SUPFAM" id="SSF48264">
    <property type="entry name" value="Cytochrome P450"/>
    <property type="match status" value="1"/>
</dbReference>
<dbReference type="InterPro" id="IPR017972">
    <property type="entry name" value="Cyt_P450_CS"/>
</dbReference>
<organism evidence="13 14">
    <name type="scientific">Amylocarpus encephaloides</name>
    <dbReference type="NCBI Taxonomy" id="45428"/>
    <lineage>
        <taxon>Eukaryota</taxon>
        <taxon>Fungi</taxon>
        <taxon>Dikarya</taxon>
        <taxon>Ascomycota</taxon>
        <taxon>Pezizomycotina</taxon>
        <taxon>Leotiomycetes</taxon>
        <taxon>Helotiales</taxon>
        <taxon>Helotiales incertae sedis</taxon>
        <taxon>Amylocarpus</taxon>
    </lineage>
</organism>
<gene>
    <name evidence="13" type="ORF">BJ875DRAFT_423970</name>
</gene>
<proteinExistence type="inferred from homology"/>
<dbReference type="PANTHER" id="PTHR24304:SF2">
    <property type="entry name" value="24-HYDROXYCHOLESTEROL 7-ALPHA-HYDROXYLASE"/>
    <property type="match status" value="1"/>
</dbReference>
<dbReference type="InterPro" id="IPR050529">
    <property type="entry name" value="CYP450_sterol_14alpha_dmase"/>
</dbReference>
<evidence type="ECO:0000256" key="2">
    <source>
        <dbReference type="ARBA" id="ARBA00004370"/>
    </source>
</evidence>
<dbReference type="CDD" id="cd11042">
    <property type="entry name" value="CYP51-like"/>
    <property type="match status" value="1"/>
</dbReference>
<evidence type="ECO:0000256" key="8">
    <source>
        <dbReference type="ARBA" id="ARBA00023033"/>
    </source>
</evidence>
<accession>A0A9P7YIQ3</accession>
<keyword evidence="7 10" id="KW-0408">Iron</keyword>
<comment type="similarity">
    <text evidence="3 11">Belongs to the cytochrome P450 family.</text>
</comment>
<evidence type="ECO:0000256" key="1">
    <source>
        <dbReference type="ARBA" id="ARBA00001971"/>
    </source>
</evidence>
<dbReference type="Proteomes" id="UP000824998">
    <property type="component" value="Unassembled WGS sequence"/>
</dbReference>
<keyword evidence="14" id="KW-1185">Reference proteome</keyword>
<evidence type="ECO:0000256" key="10">
    <source>
        <dbReference type="PIRSR" id="PIRSR602403-1"/>
    </source>
</evidence>
<evidence type="ECO:0000256" key="9">
    <source>
        <dbReference type="ARBA" id="ARBA00023136"/>
    </source>
</evidence>
<keyword evidence="4 10" id="KW-0349">Heme</keyword>
<evidence type="ECO:0000256" key="6">
    <source>
        <dbReference type="ARBA" id="ARBA00023002"/>
    </source>
</evidence>
<keyword evidence="12" id="KW-0812">Transmembrane</keyword>
<evidence type="ECO:0000313" key="13">
    <source>
        <dbReference type="EMBL" id="KAG9234414.1"/>
    </source>
</evidence>
<evidence type="ECO:0000256" key="11">
    <source>
        <dbReference type="RuleBase" id="RU000461"/>
    </source>
</evidence>
<dbReference type="InterPro" id="IPR036396">
    <property type="entry name" value="Cyt_P450_sf"/>
</dbReference>
<evidence type="ECO:0000256" key="4">
    <source>
        <dbReference type="ARBA" id="ARBA00022617"/>
    </source>
</evidence>
<dbReference type="Pfam" id="PF00067">
    <property type="entry name" value="p450"/>
    <property type="match status" value="1"/>
</dbReference>
<dbReference type="PANTHER" id="PTHR24304">
    <property type="entry name" value="CYTOCHROME P450 FAMILY 7"/>
    <property type="match status" value="1"/>
</dbReference>
<keyword evidence="12" id="KW-1133">Transmembrane helix</keyword>
<dbReference type="FunFam" id="1.10.630.10:FF:000033">
    <property type="entry name" value="14-alpha sterol demethylase"/>
    <property type="match status" value="1"/>
</dbReference>
<dbReference type="PROSITE" id="PS00086">
    <property type="entry name" value="CYTOCHROME_P450"/>
    <property type="match status" value="1"/>
</dbReference>
<comment type="caution">
    <text evidence="13">The sequence shown here is derived from an EMBL/GenBank/DDBJ whole genome shotgun (WGS) entry which is preliminary data.</text>
</comment>
<keyword evidence="9 12" id="KW-0472">Membrane</keyword>
<keyword evidence="5 10" id="KW-0479">Metal-binding</keyword>
<dbReference type="GO" id="GO:0016020">
    <property type="term" value="C:membrane"/>
    <property type="evidence" value="ECO:0007669"/>
    <property type="project" value="UniProtKB-SubCell"/>
</dbReference>
<comment type="cofactor">
    <cofactor evidence="1 10">
        <name>heme</name>
        <dbReference type="ChEBI" id="CHEBI:30413"/>
    </cofactor>
</comment>
<dbReference type="GO" id="GO:0020037">
    <property type="term" value="F:heme binding"/>
    <property type="evidence" value="ECO:0007669"/>
    <property type="project" value="InterPro"/>
</dbReference>
<reference evidence="13" key="1">
    <citation type="journal article" date="2021" name="IMA Fungus">
        <title>Genomic characterization of three marine fungi, including Emericellopsis atlantica sp. nov. with signatures of a generalist lifestyle and marine biomass degradation.</title>
        <authorList>
            <person name="Hagestad O.C."/>
            <person name="Hou L."/>
            <person name="Andersen J.H."/>
            <person name="Hansen E.H."/>
            <person name="Altermark B."/>
            <person name="Li C."/>
            <person name="Kuhnert E."/>
            <person name="Cox R.J."/>
            <person name="Crous P.W."/>
            <person name="Spatafora J.W."/>
            <person name="Lail K."/>
            <person name="Amirebrahimi M."/>
            <person name="Lipzen A."/>
            <person name="Pangilinan J."/>
            <person name="Andreopoulos W."/>
            <person name="Hayes R.D."/>
            <person name="Ng V."/>
            <person name="Grigoriev I.V."/>
            <person name="Jackson S.A."/>
            <person name="Sutton T.D.S."/>
            <person name="Dobson A.D.W."/>
            <person name="Rama T."/>
        </authorList>
    </citation>
    <scope>NUCLEOTIDE SEQUENCE</scope>
    <source>
        <strain evidence="13">TRa018bII</strain>
    </source>
</reference>